<evidence type="ECO:0000256" key="4">
    <source>
        <dbReference type="ARBA" id="ARBA00022737"/>
    </source>
</evidence>
<dbReference type="PANTHER" id="PTHR47330:SF1">
    <property type="entry name" value="POLY(U)-BINDING-SPLICING FACTOR PUF60"/>
    <property type="match status" value="1"/>
</dbReference>
<evidence type="ECO:0000256" key="7">
    <source>
        <dbReference type="ARBA" id="ARBA00023242"/>
    </source>
</evidence>
<comment type="similarity">
    <text evidence="2">Belongs to the RRM half pint family.</text>
</comment>
<dbReference type="GO" id="GO:0000381">
    <property type="term" value="P:regulation of alternative mRNA splicing, via spliceosome"/>
    <property type="evidence" value="ECO:0007669"/>
    <property type="project" value="InterPro"/>
</dbReference>
<evidence type="ECO:0000256" key="2">
    <source>
        <dbReference type="ARBA" id="ARBA00005987"/>
    </source>
</evidence>
<dbReference type="EMBL" id="GFPF01010673">
    <property type="protein sequence ID" value="MAA21819.1"/>
    <property type="molecule type" value="Transcribed_RNA"/>
</dbReference>
<dbReference type="SMART" id="SM00360">
    <property type="entry name" value="RRM"/>
    <property type="match status" value="3"/>
</dbReference>
<keyword evidence="5 8" id="KW-0694">RNA-binding</keyword>
<feature type="compositionally biased region" description="Low complexity" evidence="9">
    <location>
        <begin position="46"/>
        <end position="63"/>
    </location>
</feature>
<dbReference type="InterPro" id="IPR000504">
    <property type="entry name" value="RRM_dom"/>
</dbReference>
<name>A0A224Z1J5_9ACAR</name>
<dbReference type="InterPro" id="IPR034212">
    <property type="entry name" value="PUF60_RRM3"/>
</dbReference>
<dbReference type="InterPro" id="IPR034211">
    <property type="entry name" value="PUF60_RRM2"/>
</dbReference>
<dbReference type="Pfam" id="PF00076">
    <property type="entry name" value="RRM_1"/>
    <property type="match status" value="2"/>
</dbReference>
<protein>
    <submittedName>
        <fullName evidence="11">Poly(U)-binding-splicing factor PUF60</fullName>
    </submittedName>
</protein>
<feature type="region of interest" description="Disordered" evidence="9">
    <location>
        <begin position="1"/>
        <end position="63"/>
    </location>
</feature>
<accession>A0A224Z1J5</accession>
<comment type="subcellular location">
    <subcellularLocation>
        <location evidence="1">Nucleus</location>
    </subcellularLocation>
</comment>
<dbReference type="InterPro" id="IPR051974">
    <property type="entry name" value="PUF60_regulator"/>
</dbReference>
<dbReference type="CDD" id="cd12648">
    <property type="entry name" value="RRM3_UHM_PUF60"/>
    <property type="match status" value="1"/>
</dbReference>
<dbReference type="InterPro" id="IPR012677">
    <property type="entry name" value="Nucleotide-bd_a/b_plait_sf"/>
</dbReference>
<feature type="domain" description="RRM" evidence="10">
    <location>
        <begin position="545"/>
        <end position="632"/>
    </location>
</feature>
<dbReference type="GO" id="GO:0000380">
    <property type="term" value="P:alternative mRNA splicing, via spliceosome"/>
    <property type="evidence" value="ECO:0007669"/>
    <property type="project" value="TreeGrafter"/>
</dbReference>
<feature type="domain" description="RRM" evidence="10">
    <location>
        <begin position="234"/>
        <end position="312"/>
    </location>
</feature>
<proteinExistence type="inferred from homology"/>
<dbReference type="InterPro" id="IPR035979">
    <property type="entry name" value="RBD_domain_sf"/>
</dbReference>
<dbReference type="SUPFAM" id="SSF54928">
    <property type="entry name" value="RNA-binding domain, RBD"/>
    <property type="match status" value="2"/>
</dbReference>
<dbReference type="FunFam" id="3.30.70.330:FF:000136">
    <property type="entry name" value="poly(U)-binding-splicing factor PUF60 isoform X1"/>
    <property type="match status" value="1"/>
</dbReference>
<dbReference type="Gene3D" id="3.30.70.330">
    <property type="match status" value="3"/>
</dbReference>
<dbReference type="CDD" id="cd12370">
    <property type="entry name" value="RRM1_PUF60"/>
    <property type="match status" value="1"/>
</dbReference>
<dbReference type="InterPro" id="IPR034209">
    <property type="entry name" value="PUF60_RRM1"/>
</dbReference>
<evidence type="ECO:0000259" key="10">
    <source>
        <dbReference type="PROSITE" id="PS50102"/>
    </source>
</evidence>
<dbReference type="SMART" id="SM00361">
    <property type="entry name" value="RRM_1"/>
    <property type="match status" value="2"/>
</dbReference>
<sequence length="642" mass="68280">MSSPAPVENDISLQNGGTDCRPEQGEAHCSSEADGPPAKKPALQDASSSAGGAKEEGAAQQEQMGPVLAGPGALKATPPLIGFGLMKLTPEQLEMVTRAKKFAMEQSIKSVLMKQTIAHQQQQQKTLQRHQALVLMCRVYVGSISFELKEDTIKQAFRPFGPIKSINMSWDPVTQKHKGFAFVEYELPEAAQLALEQMNGVLIGGRNIKVGRPSNMPQAAPILDQIMEEAKTYNRIYIASVHQDLTESDIQSVFEAFGKIRSCKLIPSSTPGKHKEYGFIEYETNVGANEAIASMNLFDLGGQYLRVGRAITPPNALTPPSAQSCMPTAAAVAAAAATAKIQAMDAVANNALALGLSSPGVIGSPSAAVIPPPGLTIPTLVPPGLVGPPGVLPQPVLAANAPGIITGVTPMPPTAALIPPPTIVTTLPLAAPKPDLLNAAAALATTTTTVETVLSQATFSQAALNQAALSQAVLNQAVLNQAAVKQPPSQASAAGEAPKEEDDLAKKIAEELEPQTLQQQENMMIKGSNARHMLMRKLMRRTESCVVVLRNMVGVEDLDDELESEVTDECGRFGTVKRVIIYQERQSEDENAEIVVKIFVEFSQAQEAASARDALNGRFFGGRLVKSELYDQTLYEANDLSG</sequence>
<dbReference type="InterPro" id="IPR006532">
    <property type="entry name" value="PUF60-like"/>
</dbReference>
<keyword evidence="7" id="KW-0539">Nucleus</keyword>
<keyword evidence="3" id="KW-0507">mRNA processing</keyword>
<feature type="domain" description="RRM" evidence="10">
    <location>
        <begin position="137"/>
        <end position="215"/>
    </location>
</feature>
<evidence type="ECO:0000256" key="1">
    <source>
        <dbReference type="ARBA" id="ARBA00004123"/>
    </source>
</evidence>
<evidence type="ECO:0000256" key="9">
    <source>
        <dbReference type="SAM" id="MobiDB-lite"/>
    </source>
</evidence>
<dbReference type="InterPro" id="IPR003954">
    <property type="entry name" value="RRM_euk-type"/>
</dbReference>
<evidence type="ECO:0000256" key="8">
    <source>
        <dbReference type="PROSITE-ProRule" id="PRU00176"/>
    </source>
</evidence>
<dbReference type="NCBIfam" id="TIGR01645">
    <property type="entry name" value="half-pint"/>
    <property type="match status" value="1"/>
</dbReference>
<organism evidence="11">
    <name type="scientific">Rhipicephalus zambeziensis</name>
    <dbReference type="NCBI Taxonomy" id="60191"/>
    <lineage>
        <taxon>Eukaryota</taxon>
        <taxon>Metazoa</taxon>
        <taxon>Ecdysozoa</taxon>
        <taxon>Arthropoda</taxon>
        <taxon>Chelicerata</taxon>
        <taxon>Arachnida</taxon>
        <taxon>Acari</taxon>
        <taxon>Parasitiformes</taxon>
        <taxon>Ixodida</taxon>
        <taxon>Ixodoidea</taxon>
        <taxon>Ixodidae</taxon>
        <taxon>Rhipicephalinae</taxon>
        <taxon>Rhipicephalus</taxon>
        <taxon>Rhipicephalus</taxon>
    </lineage>
</organism>
<dbReference type="CDD" id="cd12371">
    <property type="entry name" value="RRM2_PUF60"/>
    <property type="match status" value="1"/>
</dbReference>
<keyword evidence="4" id="KW-0677">Repeat</keyword>
<dbReference type="FunFam" id="3.30.70.330:FF:000382">
    <property type="entry name" value="G-patch domain-containing protein"/>
    <property type="match status" value="1"/>
</dbReference>
<dbReference type="GO" id="GO:0071013">
    <property type="term" value="C:catalytic step 2 spliceosome"/>
    <property type="evidence" value="ECO:0007669"/>
    <property type="project" value="TreeGrafter"/>
</dbReference>
<evidence type="ECO:0000256" key="5">
    <source>
        <dbReference type="ARBA" id="ARBA00022884"/>
    </source>
</evidence>
<evidence type="ECO:0000256" key="3">
    <source>
        <dbReference type="ARBA" id="ARBA00022664"/>
    </source>
</evidence>
<dbReference type="GO" id="GO:0006376">
    <property type="term" value="P:mRNA splice site recognition"/>
    <property type="evidence" value="ECO:0007669"/>
    <property type="project" value="TreeGrafter"/>
</dbReference>
<dbReference type="GO" id="GO:0003723">
    <property type="term" value="F:RNA binding"/>
    <property type="evidence" value="ECO:0007669"/>
    <property type="project" value="UniProtKB-UniRule"/>
</dbReference>
<dbReference type="PANTHER" id="PTHR47330">
    <property type="entry name" value="POLY(U)-BINDING-SPLICING FACTOR PUF60-B-RELATED"/>
    <property type="match status" value="1"/>
</dbReference>
<evidence type="ECO:0000313" key="11">
    <source>
        <dbReference type="EMBL" id="MAA21819.1"/>
    </source>
</evidence>
<dbReference type="AlphaFoldDB" id="A0A224Z1J5"/>
<feature type="compositionally biased region" description="Basic and acidic residues" evidence="9">
    <location>
        <begin position="20"/>
        <end position="31"/>
    </location>
</feature>
<dbReference type="PROSITE" id="PS50102">
    <property type="entry name" value="RRM"/>
    <property type="match status" value="3"/>
</dbReference>
<keyword evidence="6" id="KW-0508">mRNA splicing</keyword>
<reference evidence="11" key="1">
    <citation type="journal article" date="2017" name="Parasit. Vectors">
        <title>Sialotranscriptomics of Rhipicephalus zambeziensis reveals intricate expression profiles of secretory proteins and suggests tight temporal transcriptional regulation during blood-feeding.</title>
        <authorList>
            <person name="de Castro M.H."/>
            <person name="de Klerk D."/>
            <person name="Pienaar R."/>
            <person name="Rees D.J.G."/>
            <person name="Mans B.J."/>
        </authorList>
    </citation>
    <scope>NUCLEOTIDE SEQUENCE</scope>
    <source>
        <tissue evidence="11">Salivary glands</tissue>
    </source>
</reference>
<evidence type="ECO:0000256" key="6">
    <source>
        <dbReference type="ARBA" id="ARBA00023187"/>
    </source>
</evidence>
<dbReference type="GO" id="GO:0071011">
    <property type="term" value="C:precatalytic spliceosome"/>
    <property type="evidence" value="ECO:0007669"/>
    <property type="project" value="TreeGrafter"/>
</dbReference>